<proteinExistence type="predicted"/>
<feature type="domain" description="YkoP-like" evidence="1">
    <location>
        <begin position="3"/>
        <end position="184"/>
    </location>
</feature>
<organism evidence="2 3">
    <name type="scientific">Sediminibacillus albus</name>
    <dbReference type="NCBI Taxonomy" id="407036"/>
    <lineage>
        <taxon>Bacteria</taxon>
        <taxon>Bacillati</taxon>
        <taxon>Bacillota</taxon>
        <taxon>Bacilli</taxon>
        <taxon>Bacillales</taxon>
        <taxon>Bacillaceae</taxon>
        <taxon>Sediminibacillus</taxon>
    </lineage>
</organism>
<dbReference type="AlphaFoldDB" id="A0A1G8WWE2"/>
<sequence length="186" mass="21811">MRRNLISIWNLSDPIYFQCTRLTYIDDPDRGFKNIFRVRLTSYQGKPITLSDGTVINKHDKLIKIHLHNIRLINETKDIQGEVRKARHIYKTVQASLPGLADFLRAHKHHQQIKGVIGITVLNHKLCRRLGFETFAISNFIYRWFKFIIFISINKLAKDPSAQGKGKQEPKYLFMSKENLLNAYKE</sequence>
<dbReference type="STRING" id="407036.SAMN05216243_1037"/>
<evidence type="ECO:0000313" key="2">
    <source>
        <dbReference type="EMBL" id="SDJ82712.1"/>
    </source>
</evidence>
<name>A0A1G8WWE2_9BACI</name>
<dbReference type="EMBL" id="FNFL01000001">
    <property type="protein sequence ID" value="SDJ82712.1"/>
    <property type="molecule type" value="Genomic_DNA"/>
</dbReference>
<evidence type="ECO:0000259" key="1">
    <source>
        <dbReference type="Pfam" id="PF22790"/>
    </source>
</evidence>
<gene>
    <name evidence="2" type="ORF">SAMN05216243_1037</name>
</gene>
<dbReference type="RefSeq" id="WP_093211665.1">
    <property type="nucleotide sequence ID" value="NZ_FNFL01000001.1"/>
</dbReference>
<dbReference type="Proteomes" id="UP000198694">
    <property type="component" value="Unassembled WGS sequence"/>
</dbReference>
<protein>
    <recommendedName>
        <fullName evidence="1">YkoP-like domain-containing protein</fullName>
    </recommendedName>
</protein>
<reference evidence="2 3" key="1">
    <citation type="submission" date="2016-10" db="EMBL/GenBank/DDBJ databases">
        <authorList>
            <person name="de Groot N.N."/>
        </authorList>
    </citation>
    <scope>NUCLEOTIDE SEQUENCE [LARGE SCALE GENOMIC DNA]</scope>
    <source>
        <strain evidence="2 3">CGMCC 1.6502</strain>
    </source>
</reference>
<dbReference type="Pfam" id="PF22790">
    <property type="entry name" value="YkoP"/>
    <property type="match status" value="1"/>
</dbReference>
<dbReference type="OrthoDB" id="1951946at2"/>
<accession>A0A1G8WWE2</accession>
<dbReference type="InterPro" id="IPR054467">
    <property type="entry name" value="YkoP-like_dom"/>
</dbReference>
<keyword evidence="3" id="KW-1185">Reference proteome</keyword>
<evidence type="ECO:0000313" key="3">
    <source>
        <dbReference type="Proteomes" id="UP000198694"/>
    </source>
</evidence>